<keyword evidence="2" id="KW-1185">Reference proteome</keyword>
<evidence type="ECO:0000313" key="2">
    <source>
        <dbReference type="Proteomes" id="UP000516424"/>
    </source>
</evidence>
<dbReference type="Proteomes" id="UP000516424">
    <property type="component" value="Chromosome"/>
</dbReference>
<dbReference type="EMBL" id="AP023410">
    <property type="protein sequence ID" value="BCK74971.1"/>
    <property type="molecule type" value="Genomic_DNA"/>
</dbReference>
<gene>
    <name evidence="1" type="ORF">EMQ_0577</name>
</gene>
<dbReference type="RefSeq" id="WP_018308493.1">
    <property type="nucleotide sequence ID" value="NZ_AP023410.1"/>
</dbReference>
<proteinExistence type="predicted"/>
<name>A0AB33IDS6_ACEAC</name>
<evidence type="ECO:0000313" key="1">
    <source>
        <dbReference type="EMBL" id="BCK74971.1"/>
    </source>
</evidence>
<sequence length="155" mass="17200">MKGARIDAVAQLSLLDWVPPSPVAAFDPSLMRSNSFDVRLARAVSIALAECGRSREQIADSMSRQMERHISVNMLNAYASPTRDMHVISVPRFDALLGATGDQRLLEFIAEPHGLAVVDRRLLPMITLAETQMKQRELSKMAASLRRAAYRGVPR</sequence>
<accession>A0AB33IDS6</accession>
<reference evidence="1 2" key="1">
    <citation type="journal article" date="2011" name="Microbiology">
        <title>Transcriptome response to different carbon sources in Acetobacter aceti.</title>
        <authorList>
            <person name="Sakurai K."/>
            <person name="Arai H."/>
            <person name="Ishii M."/>
            <person name="Igarashi Y."/>
        </authorList>
    </citation>
    <scope>NUCLEOTIDE SEQUENCE [LARGE SCALE GENOMIC DNA]</scope>
    <source>
        <strain evidence="1 2">NBRC 14818</strain>
    </source>
</reference>
<protein>
    <submittedName>
        <fullName evidence="1">Uncharacterized protein</fullName>
    </submittedName>
</protein>
<organism evidence="1 2">
    <name type="scientific">Acetobacter aceti NBRC 14818</name>
    <dbReference type="NCBI Taxonomy" id="887700"/>
    <lineage>
        <taxon>Bacteria</taxon>
        <taxon>Pseudomonadati</taxon>
        <taxon>Pseudomonadota</taxon>
        <taxon>Alphaproteobacteria</taxon>
        <taxon>Acetobacterales</taxon>
        <taxon>Acetobacteraceae</taxon>
        <taxon>Acetobacter</taxon>
        <taxon>Acetobacter subgen. Acetobacter</taxon>
    </lineage>
</organism>
<dbReference type="AlphaFoldDB" id="A0AB33IDS6"/>